<dbReference type="EMBL" id="JAWDJW010009413">
    <property type="protein sequence ID" value="KAK3059434.1"/>
    <property type="molecule type" value="Genomic_DNA"/>
</dbReference>
<comment type="caution">
    <text evidence="1">The sequence shown here is derived from an EMBL/GenBank/DDBJ whole genome shotgun (WGS) entry which is preliminary data.</text>
</comment>
<sequence length="84" mass="9907">MAGIESELPPHARGPRWGWVHRVNRVPYYQRMFQGHDGKRQWQQTPKSRVLLIPYSIMLWGGFGGSMYMMTRMLLGHKTWFSKG</sequence>
<proteinExistence type="predicted"/>
<name>A0ACC3CZ08_9PEZI</name>
<organism evidence="1 2">
    <name type="scientific">Coniosporium uncinatum</name>
    <dbReference type="NCBI Taxonomy" id="93489"/>
    <lineage>
        <taxon>Eukaryota</taxon>
        <taxon>Fungi</taxon>
        <taxon>Dikarya</taxon>
        <taxon>Ascomycota</taxon>
        <taxon>Pezizomycotina</taxon>
        <taxon>Dothideomycetes</taxon>
        <taxon>Dothideomycetes incertae sedis</taxon>
        <taxon>Coniosporium</taxon>
    </lineage>
</organism>
<reference evidence="1" key="1">
    <citation type="submission" date="2024-09" db="EMBL/GenBank/DDBJ databases">
        <title>Black Yeasts Isolated from many extreme environments.</title>
        <authorList>
            <person name="Coleine C."/>
            <person name="Stajich J.E."/>
            <person name="Selbmann L."/>
        </authorList>
    </citation>
    <scope>NUCLEOTIDE SEQUENCE</scope>
    <source>
        <strain evidence="1">CCFEE 5737</strain>
    </source>
</reference>
<evidence type="ECO:0000313" key="2">
    <source>
        <dbReference type="Proteomes" id="UP001186974"/>
    </source>
</evidence>
<accession>A0ACC3CZ08</accession>
<protein>
    <submittedName>
        <fullName evidence="1">Uncharacterized protein</fullName>
    </submittedName>
</protein>
<gene>
    <name evidence="1" type="ORF">LTS18_010881</name>
</gene>
<dbReference type="Proteomes" id="UP001186974">
    <property type="component" value="Unassembled WGS sequence"/>
</dbReference>
<keyword evidence="2" id="KW-1185">Reference proteome</keyword>
<evidence type="ECO:0000313" key="1">
    <source>
        <dbReference type="EMBL" id="KAK3059434.1"/>
    </source>
</evidence>